<evidence type="ECO:0000313" key="2">
    <source>
        <dbReference type="EMBL" id="TKW35221.1"/>
    </source>
</evidence>
<accession>A0A4U6VYV0</accession>
<feature type="chain" id="PRO_5021021122" description="Secreted protein" evidence="1">
    <location>
        <begin position="17"/>
        <end position="74"/>
    </location>
</feature>
<dbReference type="AlphaFoldDB" id="A0A4U6VYV0"/>
<sequence length="74" mass="8329">MHLVLHSMCFCTGAAALRILLSPNHYRVSIRVVVFSSLDQLGTEHELILFCLLRTEHELILFCLLRGCLDGSSD</sequence>
<evidence type="ECO:0000313" key="3">
    <source>
        <dbReference type="Proteomes" id="UP000298652"/>
    </source>
</evidence>
<evidence type="ECO:0008006" key="4">
    <source>
        <dbReference type="Google" id="ProtNLM"/>
    </source>
</evidence>
<keyword evidence="1" id="KW-0732">Signal</keyword>
<gene>
    <name evidence="2" type="ORF">SEVIR_2G358350v2</name>
</gene>
<protein>
    <recommendedName>
        <fullName evidence="4">Secreted protein</fullName>
    </recommendedName>
</protein>
<reference evidence="2" key="1">
    <citation type="submission" date="2019-03" db="EMBL/GenBank/DDBJ databases">
        <title>WGS assembly of Setaria viridis.</title>
        <authorList>
            <person name="Huang P."/>
            <person name="Jenkins J."/>
            <person name="Grimwood J."/>
            <person name="Barry K."/>
            <person name="Healey A."/>
            <person name="Mamidi S."/>
            <person name="Sreedasyam A."/>
            <person name="Shu S."/>
            <person name="Feldman M."/>
            <person name="Wu J."/>
            <person name="Yu Y."/>
            <person name="Chen C."/>
            <person name="Johnson J."/>
            <person name="Rokhsar D."/>
            <person name="Baxter I."/>
            <person name="Schmutz J."/>
            <person name="Brutnell T."/>
            <person name="Kellogg E."/>
        </authorList>
    </citation>
    <scope>NUCLEOTIDE SEQUENCE [LARGE SCALE GENOMIC DNA]</scope>
</reference>
<dbReference type="Proteomes" id="UP000298652">
    <property type="component" value="Chromosome 2"/>
</dbReference>
<feature type="signal peptide" evidence="1">
    <location>
        <begin position="1"/>
        <end position="16"/>
    </location>
</feature>
<name>A0A4U6VYV0_SETVI</name>
<proteinExistence type="predicted"/>
<dbReference type="EMBL" id="CM016553">
    <property type="protein sequence ID" value="TKW35221.1"/>
    <property type="molecule type" value="Genomic_DNA"/>
</dbReference>
<organism evidence="2 3">
    <name type="scientific">Setaria viridis</name>
    <name type="common">Green bristlegrass</name>
    <name type="synonym">Setaria italica subsp. viridis</name>
    <dbReference type="NCBI Taxonomy" id="4556"/>
    <lineage>
        <taxon>Eukaryota</taxon>
        <taxon>Viridiplantae</taxon>
        <taxon>Streptophyta</taxon>
        <taxon>Embryophyta</taxon>
        <taxon>Tracheophyta</taxon>
        <taxon>Spermatophyta</taxon>
        <taxon>Magnoliopsida</taxon>
        <taxon>Liliopsida</taxon>
        <taxon>Poales</taxon>
        <taxon>Poaceae</taxon>
        <taxon>PACMAD clade</taxon>
        <taxon>Panicoideae</taxon>
        <taxon>Panicodae</taxon>
        <taxon>Paniceae</taxon>
        <taxon>Cenchrinae</taxon>
        <taxon>Setaria</taxon>
    </lineage>
</organism>
<keyword evidence="3" id="KW-1185">Reference proteome</keyword>
<evidence type="ECO:0000256" key="1">
    <source>
        <dbReference type="SAM" id="SignalP"/>
    </source>
</evidence>
<dbReference type="Gramene" id="TKW35221">
    <property type="protein sequence ID" value="TKW35221"/>
    <property type="gene ID" value="SEVIR_2G358350v2"/>
</dbReference>